<sequence length="115" mass="13186">MVTNFKPLKAFLDDNYKEGYGKYLVKLCFAVCGAPKRRFREYMPAVAKNDNDTDVRKARKTQIQRDEAIGRALPIAVVVGVVACLKILKVVILRQDKSLMGLQHQQSRKFVHHLR</sequence>
<comment type="caution">
    <text evidence="2">The sequence shown here is derived from an EMBL/GenBank/DDBJ whole genome shotgun (WGS) entry which is preliminary data.</text>
</comment>
<dbReference type="PANTHER" id="PTHR48136">
    <property type="entry name" value="RUBREDOXIN-LIKE SUPERFAMILY PROTEIN"/>
    <property type="match status" value="1"/>
</dbReference>
<proteinExistence type="predicted"/>
<gene>
    <name evidence="2" type="ORF">D5086_0000306860</name>
</gene>
<feature type="transmembrane region" description="Helical" evidence="1">
    <location>
        <begin position="72"/>
        <end position="92"/>
    </location>
</feature>
<dbReference type="STRING" id="43335.A0A4U5MHG0"/>
<evidence type="ECO:0000256" key="1">
    <source>
        <dbReference type="SAM" id="Phobius"/>
    </source>
</evidence>
<dbReference type="AlphaFoldDB" id="A0A4U5MHG0"/>
<dbReference type="EMBL" id="RCHU01001198">
    <property type="protein sequence ID" value="TKR68746.1"/>
    <property type="molecule type" value="Genomic_DNA"/>
</dbReference>
<accession>A0A4U5MHG0</accession>
<keyword evidence="1" id="KW-0472">Membrane</keyword>
<dbReference type="PANTHER" id="PTHR48136:SF1">
    <property type="entry name" value="RUBREDOXIN-LIKE SUPERFAMILY PROTEIN"/>
    <property type="match status" value="1"/>
</dbReference>
<organism evidence="2">
    <name type="scientific">Populus alba</name>
    <name type="common">White poplar</name>
    <dbReference type="NCBI Taxonomy" id="43335"/>
    <lineage>
        <taxon>Eukaryota</taxon>
        <taxon>Viridiplantae</taxon>
        <taxon>Streptophyta</taxon>
        <taxon>Embryophyta</taxon>
        <taxon>Tracheophyta</taxon>
        <taxon>Spermatophyta</taxon>
        <taxon>Magnoliopsida</taxon>
        <taxon>eudicotyledons</taxon>
        <taxon>Gunneridae</taxon>
        <taxon>Pentapetalae</taxon>
        <taxon>rosids</taxon>
        <taxon>fabids</taxon>
        <taxon>Malpighiales</taxon>
        <taxon>Salicaceae</taxon>
        <taxon>Saliceae</taxon>
        <taxon>Populus</taxon>
    </lineage>
</organism>
<keyword evidence="1" id="KW-0812">Transmembrane</keyword>
<reference evidence="2" key="1">
    <citation type="submission" date="2018-10" db="EMBL/GenBank/DDBJ databases">
        <title>Population genomic analysis revealed the cold adaptation of white poplar.</title>
        <authorList>
            <person name="Liu Y.-J."/>
        </authorList>
    </citation>
    <scope>NUCLEOTIDE SEQUENCE [LARGE SCALE GENOMIC DNA]</scope>
    <source>
        <strain evidence="2">PAL-ZL1</strain>
    </source>
</reference>
<protein>
    <submittedName>
        <fullName evidence="2">Uncharacterized protein</fullName>
    </submittedName>
</protein>
<name>A0A4U5MHG0_POPAL</name>
<keyword evidence="1" id="KW-1133">Transmembrane helix</keyword>
<evidence type="ECO:0000313" key="2">
    <source>
        <dbReference type="EMBL" id="TKR68746.1"/>
    </source>
</evidence>